<evidence type="ECO:0000313" key="2">
    <source>
        <dbReference type="Proteomes" id="UP000324222"/>
    </source>
</evidence>
<dbReference type="AlphaFoldDB" id="A0A5B7JLK8"/>
<protein>
    <submittedName>
        <fullName evidence="1">Uncharacterized protein</fullName>
    </submittedName>
</protein>
<evidence type="ECO:0000313" key="1">
    <source>
        <dbReference type="EMBL" id="MPC95689.1"/>
    </source>
</evidence>
<organism evidence="1 2">
    <name type="scientific">Portunus trituberculatus</name>
    <name type="common">Swimming crab</name>
    <name type="synonym">Neptunus trituberculatus</name>
    <dbReference type="NCBI Taxonomy" id="210409"/>
    <lineage>
        <taxon>Eukaryota</taxon>
        <taxon>Metazoa</taxon>
        <taxon>Ecdysozoa</taxon>
        <taxon>Arthropoda</taxon>
        <taxon>Crustacea</taxon>
        <taxon>Multicrustacea</taxon>
        <taxon>Malacostraca</taxon>
        <taxon>Eumalacostraca</taxon>
        <taxon>Eucarida</taxon>
        <taxon>Decapoda</taxon>
        <taxon>Pleocyemata</taxon>
        <taxon>Brachyura</taxon>
        <taxon>Eubrachyura</taxon>
        <taxon>Portunoidea</taxon>
        <taxon>Portunidae</taxon>
        <taxon>Portuninae</taxon>
        <taxon>Portunus</taxon>
    </lineage>
</organism>
<dbReference type="EMBL" id="VSRR010103187">
    <property type="protein sequence ID" value="MPC95689.1"/>
    <property type="molecule type" value="Genomic_DNA"/>
</dbReference>
<reference evidence="1 2" key="1">
    <citation type="submission" date="2019-05" db="EMBL/GenBank/DDBJ databases">
        <title>Another draft genome of Portunus trituberculatus and its Hox gene families provides insights of decapod evolution.</title>
        <authorList>
            <person name="Jeong J.-H."/>
            <person name="Song I."/>
            <person name="Kim S."/>
            <person name="Choi T."/>
            <person name="Kim D."/>
            <person name="Ryu S."/>
            <person name="Kim W."/>
        </authorList>
    </citation>
    <scope>NUCLEOTIDE SEQUENCE [LARGE SCALE GENOMIC DNA]</scope>
    <source>
        <tissue evidence="1">Muscle</tissue>
    </source>
</reference>
<keyword evidence="2" id="KW-1185">Reference proteome</keyword>
<comment type="caution">
    <text evidence="1">The sequence shown here is derived from an EMBL/GenBank/DDBJ whole genome shotgun (WGS) entry which is preliminary data.</text>
</comment>
<name>A0A5B7JLK8_PORTR</name>
<sequence length="85" mass="9332">MRSSSNGGGEGDYVHGVMRWWCGRREAQRGDAWRGSVRRHRVGRWTRHAGRAARVPPCLADLTVTFRGAVKVGSGDHVSTSTGEL</sequence>
<proteinExistence type="predicted"/>
<gene>
    <name evidence="1" type="ORF">E2C01_090911</name>
</gene>
<dbReference type="Proteomes" id="UP000324222">
    <property type="component" value="Unassembled WGS sequence"/>
</dbReference>
<accession>A0A5B7JLK8</accession>